<feature type="binding site" evidence="9">
    <location>
        <begin position="94"/>
        <end position="104"/>
    </location>
    <ligand>
        <name>ATP</name>
        <dbReference type="ChEBI" id="CHEBI:30616"/>
    </ligand>
</feature>
<evidence type="ECO:0000259" key="10">
    <source>
        <dbReference type="Pfam" id="PF00288"/>
    </source>
</evidence>
<name>A0ABS5KCQ4_9BACT</name>
<dbReference type="InterPro" id="IPR004424">
    <property type="entry name" value="IspE"/>
</dbReference>
<evidence type="ECO:0000256" key="1">
    <source>
        <dbReference type="ARBA" id="ARBA00009684"/>
    </source>
</evidence>
<dbReference type="EC" id="2.7.1.148" evidence="2 9"/>
<dbReference type="Pfam" id="PF08544">
    <property type="entry name" value="GHMP_kinases_C"/>
    <property type="match status" value="1"/>
</dbReference>
<dbReference type="Gene3D" id="3.30.70.890">
    <property type="entry name" value="GHMP kinase, C-terminal domain"/>
    <property type="match status" value="1"/>
</dbReference>
<keyword evidence="4 9" id="KW-0808">Transferase</keyword>
<dbReference type="InterPro" id="IPR036554">
    <property type="entry name" value="GHMP_kinase_C_sf"/>
</dbReference>
<sequence>MICYPNAKINIGLNVVEKRPDGYHNLETVFFPIPLSDALEAVRNTESSEQYQFSSSGIEVDAAPEDNICIKAYELLRARYELPALKIHLHKMIPFGAGLGGGSADGAFMLNLLNKEFNLNAKEEELLELAAHLGADCAFFIKNKPSYATGIGNILQDVELDLSDYYIALIKPPIHVSTPDAYRGIIPTPSSHSLTDLIQLPVEQWKHHIKNDFEQSVFAKYPEIGKIKMELYEAGASYACMSGSGSSVFGLFKTEPSLNMPPSYFTWIKKL</sequence>
<dbReference type="SUPFAM" id="SSF55060">
    <property type="entry name" value="GHMP Kinase, C-terminal domain"/>
    <property type="match status" value="1"/>
</dbReference>
<feature type="domain" description="GHMP kinase N-terminal" evidence="10">
    <location>
        <begin position="67"/>
        <end position="141"/>
    </location>
</feature>
<evidence type="ECO:0000256" key="3">
    <source>
        <dbReference type="ARBA" id="ARBA00017473"/>
    </source>
</evidence>
<keyword evidence="13" id="KW-1185">Reference proteome</keyword>
<dbReference type="InterPro" id="IPR006204">
    <property type="entry name" value="GHMP_kinase_N_dom"/>
</dbReference>
<organism evidence="12 13">
    <name type="scientific">Carboxylicivirga mesophila</name>
    <dbReference type="NCBI Taxonomy" id="1166478"/>
    <lineage>
        <taxon>Bacteria</taxon>
        <taxon>Pseudomonadati</taxon>
        <taxon>Bacteroidota</taxon>
        <taxon>Bacteroidia</taxon>
        <taxon>Marinilabiliales</taxon>
        <taxon>Marinilabiliaceae</taxon>
        <taxon>Carboxylicivirga</taxon>
    </lineage>
</organism>
<comment type="pathway">
    <text evidence="9">Isoprenoid biosynthesis; isopentenyl diphosphate biosynthesis via DXP pathway; isopentenyl diphosphate from 1-deoxy-D-xylulose 5-phosphate: step 3/6.</text>
</comment>
<dbReference type="HAMAP" id="MF_00061">
    <property type="entry name" value="IspE"/>
    <property type="match status" value="1"/>
</dbReference>
<evidence type="ECO:0000256" key="2">
    <source>
        <dbReference type="ARBA" id="ARBA00012052"/>
    </source>
</evidence>
<protein>
    <recommendedName>
        <fullName evidence="3 9">4-diphosphocytidyl-2-C-methyl-D-erythritol kinase</fullName>
        <shortName evidence="9">CMK</shortName>
        <ecNumber evidence="2 9">2.7.1.148</ecNumber>
    </recommendedName>
    <alternativeName>
        <fullName evidence="8 9">4-(cytidine-5'-diphospho)-2-C-methyl-D-erythritol kinase</fullName>
    </alternativeName>
</protein>
<evidence type="ECO:0000256" key="8">
    <source>
        <dbReference type="ARBA" id="ARBA00032554"/>
    </source>
</evidence>
<dbReference type="Pfam" id="PF00288">
    <property type="entry name" value="GHMP_kinases_N"/>
    <property type="match status" value="1"/>
</dbReference>
<dbReference type="InterPro" id="IPR020568">
    <property type="entry name" value="Ribosomal_Su5_D2-typ_SF"/>
</dbReference>
<dbReference type="InterPro" id="IPR014721">
    <property type="entry name" value="Ribsml_uS5_D2-typ_fold_subgr"/>
</dbReference>
<proteinExistence type="inferred from homology"/>
<feature type="domain" description="GHMP kinase C-terminal" evidence="11">
    <location>
        <begin position="211"/>
        <end position="256"/>
    </location>
</feature>
<comment type="caution">
    <text evidence="12">The sequence shown here is derived from an EMBL/GenBank/DDBJ whole genome shotgun (WGS) entry which is preliminary data.</text>
</comment>
<dbReference type="NCBIfam" id="TIGR00154">
    <property type="entry name" value="ispE"/>
    <property type="match status" value="1"/>
</dbReference>
<dbReference type="PANTHER" id="PTHR43527:SF2">
    <property type="entry name" value="4-DIPHOSPHOCYTIDYL-2-C-METHYL-D-ERYTHRITOL KINASE, CHLOROPLASTIC"/>
    <property type="match status" value="1"/>
</dbReference>
<keyword evidence="7 9" id="KW-0067">ATP-binding</keyword>
<feature type="active site" evidence="9">
    <location>
        <position position="136"/>
    </location>
</feature>
<keyword evidence="6 9" id="KW-0418">Kinase</keyword>
<dbReference type="InterPro" id="IPR013750">
    <property type="entry name" value="GHMP_kinase_C_dom"/>
</dbReference>
<feature type="active site" evidence="9">
    <location>
        <position position="8"/>
    </location>
</feature>
<dbReference type="PANTHER" id="PTHR43527">
    <property type="entry name" value="4-DIPHOSPHOCYTIDYL-2-C-METHYL-D-ERYTHRITOL KINASE, CHLOROPLASTIC"/>
    <property type="match status" value="1"/>
</dbReference>
<gene>
    <name evidence="9" type="primary">ispE</name>
    <name evidence="12" type="ORF">KEM09_15560</name>
</gene>
<evidence type="ECO:0000256" key="9">
    <source>
        <dbReference type="HAMAP-Rule" id="MF_00061"/>
    </source>
</evidence>
<dbReference type="RefSeq" id="WP_212229683.1">
    <property type="nucleotide sequence ID" value="NZ_JAGUCN010000019.1"/>
</dbReference>
<keyword evidence="5 9" id="KW-0547">Nucleotide-binding</keyword>
<comment type="function">
    <text evidence="9">Catalyzes the phosphorylation of the position 2 hydroxy group of 4-diphosphocytidyl-2C-methyl-D-erythritol.</text>
</comment>
<accession>A0ABS5KCQ4</accession>
<dbReference type="GO" id="GO:0050515">
    <property type="term" value="F:4-(cytidine 5'-diphospho)-2-C-methyl-D-erythritol kinase activity"/>
    <property type="evidence" value="ECO:0007669"/>
    <property type="project" value="UniProtKB-EC"/>
</dbReference>
<evidence type="ECO:0000256" key="7">
    <source>
        <dbReference type="ARBA" id="ARBA00022840"/>
    </source>
</evidence>
<reference evidence="12 13" key="1">
    <citation type="journal article" date="2014" name="Int. J. Syst. Evol. Microbiol.">
        <title>Carboxylicivirga gen. nov. in the family Marinilabiliaceae with two novel species, Carboxylicivirga mesophila sp. nov. and Carboxylicivirga taeanensis sp. nov., and reclassification of Cytophaga fermentans as Saccharicrinis fermentans gen. nov., comb. nov.</title>
        <authorList>
            <person name="Yang S.H."/>
            <person name="Seo H.S."/>
            <person name="Woo J.H."/>
            <person name="Oh H.M."/>
            <person name="Jang H."/>
            <person name="Lee J.H."/>
            <person name="Kim S.J."/>
            <person name="Kwon K.K."/>
        </authorList>
    </citation>
    <scope>NUCLEOTIDE SEQUENCE [LARGE SCALE GENOMIC DNA]</scope>
    <source>
        <strain evidence="12 13">JCM 18290</strain>
    </source>
</reference>
<evidence type="ECO:0000256" key="4">
    <source>
        <dbReference type="ARBA" id="ARBA00022679"/>
    </source>
</evidence>
<dbReference type="EMBL" id="JAGUCN010000019">
    <property type="protein sequence ID" value="MBS2212834.1"/>
    <property type="molecule type" value="Genomic_DNA"/>
</dbReference>
<evidence type="ECO:0000256" key="5">
    <source>
        <dbReference type="ARBA" id="ARBA00022741"/>
    </source>
</evidence>
<evidence type="ECO:0000313" key="13">
    <source>
        <dbReference type="Proteomes" id="UP000721861"/>
    </source>
</evidence>
<dbReference type="Proteomes" id="UP000721861">
    <property type="component" value="Unassembled WGS sequence"/>
</dbReference>
<evidence type="ECO:0000259" key="11">
    <source>
        <dbReference type="Pfam" id="PF08544"/>
    </source>
</evidence>
<comment type="similarity">
    <text evidence="1 9">Belongs to the GHMP kinase family. IspE subfamily.</text>
</comment>
<dbReference type="Gene3D" id="3.30.230.10">
    <property type="match status" value="1"/>
</dbReference>
<keyword evidence="9" id="KW-0414">Isoprene biosynthesis</keyword>
<comment type="catalytic activity">
    <reaction evidence="9">
        <text>4-CDP-2-C-methyl-D-erythritol + ATP = 4-CDP-2-C-methyl-D-erythritol 2-phosphate + ADP + H(+)</text>
        <dbReference type="Rhea" id="RHEA:18437"/>
        <dbReference type="ChEBI" id="CHEBI:15378"/>
        <dbReference type="ChEBI" id="CHEBI:30616"/>
        <dbReference type="ChEBI" id="CHEBI:57823"/>
        <dbReference type="ChEBI" id="CHEBI:57919"/>
        <dbReference type="ChEBI" id="CHEBI:456216"/>
        <dbReference type="EC" id="2.7.1.148"/>
    </reaction>
</comment>
<dbReference type="PIRSF" id="PIRSF010376">
    <property type="entry name" value="IspE"/>
    <property type="match status" value="1"/>
</dbReference>
<dbReference type="SUPFAM" id="SSF54211">
    <property type="entry name" value="Ribosomal protein S5 domain 2-like"/>
    <property type="match status" value="1"/>
</dbReference>
<evidence type="ECO:0000313" key="12">
    <source>
        <dbReference type="EMBL" id="MBS2212834.1"/>
    </source>
</evidence>
<evidence type="ECO:0000256" key="6">
    <source>
        <dbReference type="ARBA" id="ARBA00022777"/>
    </source>
</evidence>